<dbReference type="AlphaFoldDB" id="A0A0C1R8Z2"/>
<protein>
    <submittedName>
        <fullName evidence="1">Uncharacterized protein</fullName>
    </submittedName>
</protein>
<comment type="caution">
    <text evidence="1">The sequence shown here is derived from an EMBL/GenBank/DDBJ whole genome shotgun (WGS) entry which is preliminary data.</text>
</comment>
<name>A0A0C1R8Z2_9CYAN</name>
<evidence type="ECO:0000313" key="1">
    <source>
        <dbReference type="EMBL" id="KIE14029.1"/>
    </source>
</evidence>
<dbReference type="STRING" id="1479485.DA73_0201505"/>
<proteinExistence type="predicted"/>
<reference evidence="1" key="1">
    <citation type="journal article" date="2015" name="Genome Announc.">
        <title>Draft Genome Sequence of Tolypothrix boutellei Strain VB521301.</title>
        <authorList>
            <person name="Chandrababunaidu M.M."/>
            <person name="Singh D."/>
            <person name="Sen D."/>
            <person name="Bhan S."/>
            <person name="Das S."/>
            <person name="Gupta A."/>
            <person name="Adhikary S.P."/>
            <person name="Tripathy S."/>
        </authorList>
    </citation>
    <scope>NUCLEOTIDE SEQUENCE</scope>
    <source>
        <strain evidence="1">VB521301</strain>
    </source>
</reference>
<organism evidence="1">
    <name type="scientific">Tolypothrix bouteillei VB521301</name>
    <dbReference type="NCBI Taxonomy" id="1479485"/>
    <lineage>
        <taxon>Bacteria</taxon>
        <taxon>Bacillati</taxon>
        <taxon>Cyanobacteriota</taxon>
        <taxon>Cyanophyceae</taxon>
        <taxon>Nostocales</taxon>
        <taxon>Tolypothrichaceae</taxon>
        <taxon>Tolypothrix</taxon>
    </lineage>
</organism>
<accession>A0A0C1R8Z2</accession>
<dbReference type="EMBL" id="JHEG02000001">
    <property type="protein sequence ID" value="KIE14029.1"/>
    <property type="molecule type" value="Genomic_DNA"/>
</dbReference>
<gene>
    <name evidence="1" type="ORF">DA73_0201505</name>
</gene>
<sequence>MVGFNTTNLKAPRERQLQGQYVPPVKEKTHRMNINYTLADSSSVENSAARKIFVEDSWVYQESSAAVKQDFQKPILWVTDPLAARPLSPLFDLVQFGDSERIVPGDHYLVIEKQTPEELVKACGWQLAASGINCKVYRVKTSVNYLFEERAGHLNYLLPENSGVSLSELTLLILDYSISFSEWEATRETEQLTTRVAVEIARSAIAHLTEPQKSVELATLRKRCGESSFDWNRLVTGIEEEFRDRLKKRKGEEVDGDTYVNIPTKPQKIPPADVIAQRIAKDYKGKIAYNNEILRWVRYEPDYPGVWSTETDEFIEAIVYHILTARGIQGYNSHSYQENGSKASPF</sequence>